<keyword evidence="2" id="KW-1185">Reference proteome</keyword>
<dbReference type="RefSeq" id="WP_245195591.1">
    <property type="nucleotide sequence ID" value="NZ_CP072611.1"/>
</dbReference>
<dbReference type="Gene3D" id="2.30.40.10">
    <property type="entry name" value="Urease, subunit C, domain 1"/>
    <property type="match status" value="1"/>
</dbReference>
<evidence type="ECO:0008006" key="3">
    <source>
        <dbReference type="Google" id="ProtNLM"/>
    </source>
</evidence>
<dbReference type="EMBL" id="JBHUIJ010000009">
    <property type="protein sequence ID" value="MFD2237430.1"/>
    <property type="molecule type" value="Genomic_DNA"/>
</dbReference>
<accession>A0ABW5CMJ5</accession>
<evidence type="ECO:0000313" key="1">
    <source>
        <dbReference type="EMBL" id="MFD2237430.1"/>
    </source>
</evidence>
<organism evidence="1 2">
    <name type="scientific">Aureimonas populi</name>
    <dbReference type="NCBI Taxonomy" id="1701758"/>
    <lineage>
        <taxon>Bacteria</taxon>
        <taxon>Pseudomonadati</taxon>
        <taxon>Pseudomonadota</taxon>
        <taxon>Alphaproteobacteria</taxon>
        <taxon>Hyphomicrobiales</taxon>
        <taxon>Aurantimonadaceae</taxon>
        <taxon>Aureimonas</taxon>
    </lineage>
</organism>
<dbReference type="InterPro" id="IPR011059">
    <property type="entry name" value="Metal-dep_hydrolase_composite"/>
</dbReference>
<comment type="caution">
    <text evidence="1">The sequence shown here is derived from an EMBL/GenBank/DDBJ whole genome shotgun (WGS) entry which is preliminary data.</text>
</comment>
<proteinExistence type="predicted"/>
<sequence>MLGLSALGRIEPGRPADLALFDVTGPRWLGSHDRLAGPVISGGQAQLRASFVAGRPIVTQGRLDWLDLDQLAADAERVTARLRRAA</sequence>
<protein>
    <recommendedName>
        <fullName evidence="3">Amidohydrolase-related domain-containing protein</fullName>
    </recommendedName>
</protein>
<dbReference type="SUPFAM" id="SSF51338">
    <property type="entry name" value="Composite domain of metallo-dependent hydrolases"/>
    <property type="match status" value="1"/>
</dbReference>
<gene>
    <name evidence="1" type="ORF">ACFSKQ_08120</name>
</gene>
<evidence type="ECO:0000313" key="2">
    <source>
        <dbReference type="Proteomes" id="UP001597371"/>
    </source>
</evidence>
<reference evidence="2" key="1">
    <citation type="journal article" date="2019" name="Int. J. Syst. Evol. Microbiol.">
        <title>The Global Catalogue of Microorganisms (GCM) 10K type strain sequencing project: providing services to taxonomists for standard genome sequencing and annotation.</title>
        <authorList>
            <consortium name="The Broad Institute Genomics Platform"/>
            <consortium name="The Broad Institute Genome Sequencing Center for Infectious Disease"/>
            <person name="Wu L."/>
            <person name="Ma J."/>
        </authorList>
    </citation>
    <scope>NUCLEOTIDE SEQUENCE [LARGE SCALE GENOMIC DNA]</scope>
    <source>
        <strain evidence="2">ZS-35-S2</strain>
    </source>
</reference>
<name>A0ABW5CMJ5_9HYPH</name>
<dbReference type="Proteomes" id="UP001597371">
    <property type="component" value="Unassembled WGS sequence"/>
</dbReference>